<dbReference type="AlphaFoldDB" id="A0A6F8YUY1"/>
<evidence type="ECO:0000313" key="1">
    <source>
        <dbReference type="EMBL" id="BCB89748.1"/>
    </source>
</evidence>
<accession>A0A6F8YUY1</accession>
<gene>
    <name evidence="1" type="ORF">Psuf_070610</name>
</gene>
<dbReference type="SUPFAM" id="SSF53474">
    <property type="entry name" value="alpha/beta-Hydrolases"/>
    <property type="match status" value="1"/>
</dbReference>
<protein>
    <recommendedName>
        <fullName evidence="3">AB hydrolase-1 domain-containing protein</fullName>
    </recommendedName>
</protein>
<proteinExistence type="predicted"/>
<evidence type="ECO:0000313" key="2">
    <source>
        <dbReference type="Proteomes" id="UP000503011"/>
    </source>
</evidence>
<dbReference type="Gene3D" id="3.40.50.1820">
    <property type="entry name" value="alpha/beta hydrolase"/>
    <property type="match status" value="1"/>
</dbReference>
<keyword evidence="2" id="KW-1185">Reference proteome</keyword>
<dbReference type="KEGG" id="psuu:Psuf_070610"/>
<organism evidence="1 2">
    <name type="scientific">Phytohabitans suffuscus</name>
    <dbReference type="NCBI Taxonomy" id="624315"/>
    <lineage>
        <taxon>Bacteria</taxon>
        <taxon>Bacillati</taxon>
        <taxon>Actinomycetota</taxon>
        <taxon>Actinomycetes</taxon>
        <taxon>Micromonosporales</taxon>
        <taxon>Micromonosporaceae</taxon>
    </lineage>
</organism>
<dbReference type="RefSeq" id="WP_173161752.1">
    <property type="nucleotide sequence ID" value="NZ_AP022871.1"/>
</dbReference>
<sequence length="144" mass="16126">MTWGYVEDTRLYLTDAVAARKRMNQERDEFLFASALTRDGAPDGLGGYHQLMSSCRSAGLAPGVHGWWDDSGTQVRPWRFDLAGIAVPVLLMYGRRDIFVPSGHGEWLAARIPGVEARWFDGDGHGTLAQERVPEAHAWLSERR</sequence>
<dbReference type="InterPro" id="IPR029058">
    <property type="entry name" value="AB_hydrolase_fold"/>
</dbReference>
<reference evidence="1 2" key="1">
    <citation type="submission" date="2020-03" db="EMBL/GenBank/DDBJ databases">
        <title>Whole genome shotgun sequence of Phytohabitans suffuscus NBRC 105367.</title>
        <authorList>
            <person name="Komaki H."/>
            <person name="Tamura T."/>
        </authorList>
    </citation>
    <scope>NUCLEOTIDE SEQUENCE [LARGE SCALE GENOMIC DNA]</scope>
    <source>
        <strain evidence="1 2">NBRC 105367</strain>
    </source>
</reference>
<dbReference type="EMBL" id="AP022871">
    <property type="protein sequence ID" value="BCB89748.1"/>
    <property type="molecule type" value="Genomic_DNA"/>
</dbReference>
<evidence type="ECO:0008006" key="3">
    <source>
        <dbReference type="Google" id="ProtNLM"/>
    </source>
</evidence>
<reference evidence="1 2" key="2">
    <citation type="submission" date="2020-03" db="EMBL/GenBank/DDBJ databases">
        <authorList>
            <person name="Ichikawa N."/>
            <person name="Kimura A."/>
            <person name="Kitahashi Y."/>
            <person name="Uohara A."/>
        </authorList>
    </citation>
    <scope>NUCLEOTIDE SEQUENCE [LARGE SCALE GENOMIC DNA]</scope>
    <source>
        <strain evidence="1 2">NBRC 105367</strain>
    </source>
</reference>
<dbReference type="Proteomes" id="UP000503011">
    <property type="component" value="Chromosome"/>
</dbReference>
<name>A0A6F8YUY1_9ACTN</name>